<accession>A0A8T0HRE7</accession>
<sequence length="173" mass="19130">VRKEISPIVLTVISSLVPILSNTEGLNKSLLENSAITLGRLGWVCPELVAPHMEHFMQPWCRALCTIRDGFEKEDAFRGLCAMVRLNPGGAVNSFVSICEAIGSWHVSTFDTFYSEVVHRLFANLMLSFTLFLQKSRSASIILVLSVFCQGTLVLNGSLRFFTFLALIDTGNS</sequence>
<evidence type="ECO:0000313" key="6">
    <source>
        <dbReference type="EMBL" id="KAG0573305.1"/>
    </source>
</evidence>
<keyword evidence="3" id="KW-0963">Cytoplasm</keyword>
<dbReference type="AlphaFoldDB" id="A0A8T0HRE7"/>
<dbReference type="Gene3D" id="1.25.10.10">
    <property type="entry name" value="Leucine-rich Repeat Variant"/>
    <property type="match status" value="1"/>
</dbReference>
<dbReference type="InterPro" id="IPR011989">
    <property type="entry name" value="ARM-like"/>
</dbReference>
<feature type="non-terminal residue" evidence="6">
    <location>
        <position position="1"/>
    </location>
</feature>
<organism evidence="6 7">
    <name type="scientific">Ceratodon purpureus</name>
    <name type="common">Fire moss</name>
    <name type="synonym">Dicranum purpureum</name>
    <dbReference type="NCBI Taxonomy" id="3225"/>
    <lineage>
        <taxon>Eukaryota</taxon>
        <taxon>Viridiplantae</taxon>
        <taxon>Streptophyta</taxon>
        <taxon>Embryophyta</taxon>
        <taxon>Bryophyta</taxon>
        <taxon>Bryophytina</taxon>
        <taxon>Bryopsida</taxon>
        <taxon>Dicranidae</taxon>
        <taxon>Pseudoditrichales</taxon>
        <taxon>Ditrichaceae</taxon>
        <taxon>Ceratodon</taxon>
    </lineage>
</organism>
<keyword evidence="5" id="KW-0653">Protein transport</keyword>
<name>A0A8T0HRE7_CERPU</name>
<evidence type="ECO:0000256" key="4">
    <source>
        <dbReference type="ARBA" id="ARBA00022737"/>
    </source>
</evidence>
<dbReference type="GO" id="GO:0005737">
    <property type="term" value="C:cytoplasm"/>
    <property type="evidence" value="ECO:0007669"/>
    <property type="project" value="UniProtKB-SubCell"/>
</dbReference>
<dbReference type="SUPFAM" id="SSF48371">
    <property type="entry name" value="ARM repeat"/>
    <property type="match status" value="1"/>
</dbReference>
<gene>
    <name evidence="6" type="ORF">KC19_VG167100</name>
</gene>
<dbReference type="InterPro" id="IPR040122">
    <property type="entry name" value="Importin_beta"/>
</dbReference>
<evidence type="ECO:0000256" key="1">
    <source>
        <dbReference type="ARBA" id="ARBA00004496"/>
    </source>
</evidence>
<keyword evidence="7" id="KW-1185">Reference proteome</keyword>
<evidence type="ECO:0000256" key="3">
    <source>
        <dbReference type="ARBA" id="ARBA00022490"/>
    </source>
</evidence>
<evidence type="ECO:0000313" key="7">
    <source>
        <dbReference type="Proteomes" id="UP000822688"/>
    </source>
</evidence>
<keyword evidence="2" id="KW-0813">Transport</keyword>
<dbReference type="InterPro" id="IPR016024">
    <property type="entry name" value="ARM-type_fold"/>
</dbReference>
<comment type="subcellular location">
    <subcellularLocation>
        <location evidence="1">Cytoplasm</location>
    </subcellularLocation>
</comment>
<dbReference type="PANTHER" id="PTHR10527">
    <property type="entry name" value="IMPORTIN BETA"/>
    <property type="match status" value="1"/>
</dbReference>
<dbReference type="GO" id="GO:0006606">
    <property type="term" value="P:protein import into nucleus"/>
    <property type="evidence" value="ECO:0007669"/>
    <property type="project" value="InterPro"/>
</dbReference>
<dbReference type="Proteomes" id="UP000822688">
    <property type="component" value="Chromosome V"/>
</dbReference>
<reference evidence="6" key="1">
    <citation type="submission" date="2020-06" db="EMBL/GenBank/DDBJ databases">
        <title>WGS assembly of Ceratodon purpureus strain R40.</title>
        <authorList>
            <person name="Carey S.B."/>
            <person name="Jenkins J."/>
            <person name="Shu S."/>
            <person name="Lovell J.T."/>
            <person name="Sreedasyam A."/>
            <person name="Maumus F."/>
            <person name="Tiley G.P."/>
            <person name="Fernandez-Pozo N."/>
            <person name="Barry K."/>
            <person name="Chen C."/>
            <person name="Wang M."/>
            <person name="Lipzen A."/>
            <person name="Daum C."/>
            <person name="Saski C.A."/>
            <person name="Payton A.C."/>
            <person name="Mcbreen J.C."/>
            <person name="Conrad R.E."/>
            <person name="Kollar L.M."/>
            <person name="Olsson S."/>
            <person name="Huttunen S."/>
            <person name="Landis J.B."/>
            <person name="Wickett N.J."/>
            <person name="Johnson M.G."/>
            <person name="Rensing S.A."/>
            <person name="Grimwood J."/>
            <person name="Schmutz J."/>
            <person name="Mcdaniel S.F."/>
        </authorList>
    </citation>
    <scope>NUCLEOTIDE SEQUENCE</scope>
    <source>
        <strain evidence="6">R40</strain>
    </source>
</reference>
<keyword evidence="4" id="KW-0677">Repeat</keyword>
<proteinExistence type="predicted"/>
<evidence type="ECO:0000256" key="5">
    <source>
        <dbReference type="ARBA" id="ARBA00022927"/>
    </source>
</evidence>
<protein>
    <submittedName>
        <fullName evidence="6">Uncharacterized protein</fullName>
    </submittedName>
</protein>
<dbReference type="EMBL" id="CM026426">
    <property type="protein sequence ID" value="KAG0573305.1"/>
    <property type="molecule type" value="Genomic_DNA"/>
</dbReference>
<comment type="caution">
    <text evidence="6">The sequence shown here is derived from an EMBL/GenBank/DDBJ whole genome shotgun (WGS) entry which is preliminary data.</text>
</comment>
<evidence type="ECO:0000256" key="2">
    <source>
        <dbReference type="ARBA" id="ARBA00022448"/>
    </source>
</evidence>